<dbReference type="EMBL" id="GL996501">
    <property type="protein sequence ID" value="EGW32685.1"/>
    <property type="molecule type" value="Genomic_DNA"/>
</dbReference>
<proteinExistence type="predicted"/>
<dbReference type="HOGENOM" id="CLU_1661883_0_0_1"/>
<dbReference type="EMBL" id="GL996506">
    <property type="protein sequence ID" value="EGW30244.1"/>
    <property type="molecule type" value="Genomic_DNA"/>
</dbReference>
<evidence type="ECO:0000313" key="1">
    <source>
        <dbReference type="EMBL" id="EGW30244.1"/>
    </source>
</evidence>
<dbReference type="KEGG" id="spaa:SPAPADRAFT_135828"/>
<gene>
    <name evidence="2" type="ORF">SPAPADRAFT_135828</name>
    <name evidence="1" type="ORF">SPAPADRAFT_144684</name>
</gene>
<dbReference type="GeneID" id="18869924"/>
<organism evidence="3">
    <name type="scientific">Spathaspora passalidarum (strain NRRL Y-27907 / 11-Y1)</name>
    <dbReference type="NCBI Taxonomy" id="619300"/>
    <lineage>
        <taxon>Eukaryota</taxon>
        <taxon>Fungi</taxon>
        <taxon>Dikarya</taxon>
        <taxon>Ascomycota</taxon>
        <taxon>Saccharomycotina</taxon>
        <taxon>Pichiomycetes</taxon>
        <taxon>Debaryomycetaceae</taxon>
        <taxon>Spathaspora</taxon>
    </lineage>
</organism>
<dbReference type="KEGG" id="spaa:SPAPADRAFT_144684"/>
<dbReference type="Proteomes" id="UP000000709">
    <property type="component" value="Unassembled WGS sequence"/>
</dbReference>
<accession>G3ALS6</accession>
<sequence>MFLLPCFYSHPTSPCEIVSFDQLSLKSIFAFHEILQEHPFRVFLLSSCYVSSHIARLCYSCSVLHSNVSLFSPCYSYVSPSSIHLCIPIFALHLSPHNIPSAACLIFPYSTSSSPNIIVTFDNNYIILSAFHSLCTHNLTLLCSLILYLSTSPTSVFIL</sequence>
<evidence type="ECO:0000313" key="3">
    <source>
        <dbReference type="Proteomes" id="UP000000709"/>
    </source>
</evidence>
<dbReference type="GeneID" id="18870655"/>
<evidence type="ECO:0000313" key="2">
    <source>
        <dbReference type="EMBL" id="EGW32685.1"/>
    </source>
</evidence>
<dbReference type="RefSeq" id="XP_007374200.1">
    <property type="nucleotide sequence ID" value="XM_007374138.1"/>
</dbReference>
<keyword evidence="3" id="KW-1185">Reference proteome</keyword>
<dbReference type="RefSeq" id="XP_007378010.1">
    <property type="nucleotide sequence ID" value="XM_007377948.1"/>
</dbReference>
<protein>
    <submittedName>
        <fullName evidence="2">Uncharacterized protein</fullName>
    </submittedName>
</protein>
<name>G3ALS6_SPAPN</name>
<dbReference type="AlphaFoldDB" id="G3ALS6"/>
<reference evidence="2 3" key="1">
    <citation type="journal article" date="2011" name="Proc. Natl. Acad. Sci. U.S.A.">
        <title>Comparative genomics of xylose-fermenting fungi for enhanced biofuel production.</title>
        <authorList>
            <person name="Wohlbach D.J."/>
            <person name="Kuo A."/>
            <person name="Sato T.K."/>
            <person name="Potts K.M."/>
            <person name="Salamov A.A."/>
            <person name="LaButti K.M."/>
            <person name="Sun H."/>
            <person name="Clum A."/>
            <person name="Pangilinan J.L."/>
            <person name="Lindquist E.A."/>
            <person name="Lucas S."/>
            <person name="Lapidus A."/>
            <person name="Jin M."/>
            <person name="Gunawan C."/>
            <person name="Balan V."/>
            <person name="Dale B.E."/>
            <person name="Jeffries T.W."/>
            <person name="Zinkel R."/>
            <person name="Barry K.W."/>
            <person name="Grigoriev I.V."/>
            <person name="Gasch A.P."/>
        </authorList>
    </citation>
    <scope>NUCLEOTIDE SEQUENCE [LARGE SCALE GENOMIC DNA]</scope>
    <source>
        <strain evidence="2">NRRL Y-27907</strain>
        <strain evidence="3">NRRL Y-27907 / 11-Y1</strain>
    </source>
</reference>